<dbReference type="InterPro" id="IPR041711">
    <property type="entry name" value="Met-tRNA-FMT_N"/>
</dbReference>
<feature type="domain" description="Formyl transferase N-terminal" evidence="10">
    <location>
        <begin position="5"/>
        <end position="182"/>
    </location>
</feature>
<evidence type="ECO:0000313" key="13">
    <source>
        <dbReference type="Proteomes" id="UP001254564"/>
    </source>
</evidence>
<name>A0ABU1H050_9GAMM</name>
<comment type="caution">
    <text evidence="12">The sequence shown here is derived from an EMBL/GenBank/DDBJ whole genome shotgun (WGS) entry which is preliminary data.</text>
</comment>
<sequence length="337" mass="35285">MSSLRVVFAGTPDFAAASLEALLASEHNVVGVYTQPDRPAGRGRKLTPSPVKKRALEHDLPVYQPASLKSADAQAALAALNADVMVVVAYGLLLPQAVLDIPRLGCVNVHASLLPRWRGAAPLQRAIEAEDRESGVAIMQMDAGLDTGAVLREARTPITPTTTGGELHDTLAALGATTLIDTLDAMAAGQAQTKPQPEEGVTYAAKLSKAEAELDFTQPAATLAAKIRAFNPWPVAWCALGDERLRLLMASAEEGSAPPALPGTLLAPGRDCLRIACGAHGHEVLQVTKAQLPGGKAMPVRELLNARHTHLAPGNVLGNDLGNALDNDVNHKPQGDT</sequence>
<evidence type="ECO:0000256" key="1">
    <source>
        <dbReference type="ARBA" id="ARBA00002606"/>
    </source>
</evidence>
<evidence type="ECO:0000256" key="7">
    <source>
        <dbReference type="ARBA" id="ARBA00048558"/>
    </source>
</evidence>
<reference evidence="12 13" key="1">
    <citation type="submission" date="2023-04" db="EMBL/GenBank/DDBJ databases">
        <title>A long-awaited taxogenomic arrangement of the family Halomonadaceae.</title>
        <authorList>
            <person name="De La Haba R."/>
            <person name="Chuvochina M."/>
            <person name="Wittouck S."/>
            <person name="Arahal D.R."/>
            <person name="Sanchez-Porro C."/>
            <person name="Hugenholtz P."/>
            <person name="Ventosa A."/>
        </authorList>
    </citation>
    <scope>NUCLEOTIDE SEQUENCE [LARGE SCALE GENOMIC DNA]</scope>
    <source>
        <strain evidence="12 13">DSM 21020</strain>
    </source>
</reference>
<evidence type="ECO:0000259" key="11">
    <source>
        <dbReference type="Pfam" id="PF02911"/>
    </source>
</evidence>
<dbReference type="CDD" id="cd08646">
    <property type="entry name" value="FMT_core_Met-tRNA-FMT_N"/>
    <property type="match status" value="1"/>
</dbReference>
<feature type="binding site" evidence="8">
    <location>
        <begin position="112"/>
        <end position="115"/>
    </location>
    <ligand>
        <name>(6S)-5,6,7,8-tetrahydrofolate</name>
        <dbReference type="ChEBI" id="CHEBI:57453"/>
    </ligand>
</feature>
<gene>
    <name evidence="8 12" type="primary">fmt</name>
    <name evidence="12" type="ORF">QC823_01185</name>
</gene>
<dbReference type="InterPro" id="IPR036477">
    <property type="entry name" value="Formyl_transf_N_sf"/>
</dbReference>
<comment type="similarity">
    <text evidence="2 8">Belongs to the Fmt family.</text>
</comment>
<dbReference type="PANTHER" id="PTHR11138">
    <property type="entry name" value="METHIONYL-TRNA FORMYLTRANSFERASE"/>
    <property type="match status" value="1"/>
</dbReference>
<feature type="domain" description="Formyl transferase C-terminal" evidence="11">
    <location>
        <begin position="206"/>
        <end position="306"/>
    </location>
</feature>
<evidence type="ECO:0000256" key="3">
    <source>
        <dbReference type="ARBA" id="ARBA00012261"/>
    </source>
</evidence>
<dbReference type="InterPro" id="IPR005793">
    <property type="entry name" value="Formyl_trans_C"/>
</dbReference>
<evidence type="ECO:0000313" key="12">
    <source>
        <dbReference type="EMBL" id="MDR5897609.1"/>
    </source>
</evidence>
<dbReference type="RefSeq" id="WP_309654527.1">
    <property type="nucleotide sequence ID" value="NZ_JARWAN010000001.1"/>
</dbReference>
<dbReference type="SUPFAM" id="SSF50486">
    <property type="entry name" value="FMT C-terminal domain-like"/>
    <property type="match status" value="1"/>
</dbReference>
<keyword evidence="13" id="KW-1185">Reference proteome</keyword>
<dbReference type="Gene3D" id="3.10.25.10">
    <property type="entry name" value="Formyl transferase, C-terminal domain"/>
    <property type="match status" value="1"/>
</dbReference>
<evidence type="ECO:0000256" key="8">
    <source>
        <dbReference type="HAMAP-Rule" id="MF_00182"/>
    </source>
</evidence>
<evidence type="ECO:0000256" key="6">
    <source>
        <dbReference type="ARBA" id="ARBA00022917"/>
    </source>
</evidence>
<evidence type="ECO:0000259" key="10">
    <source>
        <dbReference type="Pfam" id="PF00551"/>
    </source>
</evidence>
<dbReference type="InterPro" id="IPR002376">
    <property type="entry name" value="Formyl_transf_N"/>
</dbReference>
<dbReference type="EC" id="2.1.2.9" evidence="3 8"/>
<dbReference type="GO" id="GO:0004479">
    <property type="term" value="F:methionyl-tRNA formyltransferase activity"/>
    <property type="evidence" value="ECO:0007669"/>
    <property type="project" value="UniProtKB-EC"/>
</dbReference>
<dbReference type="InterPro" id="IPR044135">
    <property type="entry name" value="Met-tRNA-FMT_C"/>
</dbReference>
<dbReference type="Pfam" id="PF02911">
    <property type="entry name" value="Formyl_trans_C"/>
    <property type="match status" value="1"/>
</dbReference>
<dbReference type="NCBIfam" id="TIGR00460">
    <property type="entry name" value="fmt"/>
    <property type="match status" value="1"/>
</dbReference>
<proteinExistence type="inferred from homology"/>
<keyword evidence="6 8" id="KW-0648">Protein biosynthesis</keyword>
<protein>
    <recommendedName>
        <fullName evidence="4 8">Methionyl-tRNA formyltransferase</fullName>
        <ecNumber evidence="3 8">2.1.2.9</ecNumber>
    </recommendedName>
</protein>
<evidence type="ECO:0000256" key="2">
    <source>
        <dbReference type="ARBA" id="ARBA00010699"/>
    </source>
</evidence>
<dbReference type="CDD" id="cd08704">
    <property type="entry name" value="Met_tRNA_FMT_C"/>
    <property type="match status" value="1"/>
</dbReference>
<dbReference type="HAMAP" id="MF_00182">
    <property type="entry name" value="Formyl_trans"/>
    <property type="match status" value="1"/>
</dbReference>
<evidence type="ECO:0000256" key="9">
    <source>
        <dbReference type="SAM" id="MobiDB-lite"/>
    </source>
</evidence>
<organism evidence="12 13">
    <name type="scientific">Vreelandella vilamensis</name>
    <dbReference type="NCBI Taxonomy" id="531309"/>
    <lineage>
        <taxon>Bacteria</taxon>
        <taxon>Pseudomonadati</taxon>
        <taxon>Pseudomonadota</taxon>
        <taxon>Gammaproteobacteria</taxon>
        <taxon>Oceanospirillales</taxon>
        <taxon>Halomonadaceae</taxon>
        <taxon>Vreelandella</taxon>
    </lineage>
</organism>
<feature type="compositionally biased region" description="Basic and acidic residues" evidence="9">
    <location>
        <begin position="328"/>
        <end position="337"/>
    </location>
</feature>
<dbReference type="EMBL" id="JARWAN010000001">
    <property type="protein sequence ID" value="MDR5897609.1"/>
    <property type="molecule type" value="Genomic_DNA"/>
</dbReference>
<dbReference type="Gene3D" id="3.40.50.170">
    <property type="entry name" value="Formyl transferase, N-terminal domain"/>
    <property type="match status" value="1"/>
</dbReference>
<comment type="catalytic activity">
    <reaction evidence="7 8">
        <text>L-methionyl-tRNA(fMet) + (6R)-10-formyltetrahydrofolate = N-formyl-L-methionyl-tRNA(fMet) + (6S)-5,6,7,8-tetrahydrofolate + H(+)</text>
        <dbReference type="Rhea" id="RHEA:24380"/>
        <dbReference type="Rhea" id="RHEA-COMP:9952"/>
        <dbReference type="Rhea" id="RHEA-COMP:9953"/>
        <dbReference type="ChEBI" id="CHEBI:15378"/>
        <dbReference type="ChEBI" id="CHEBI:57453"/>
        <dbReference type="ChEBI" id="CHEBI:78530"/>
        <dbReference type="ChEBI" id="CHEBI:78844"/>
        <dbReference type="ChEBI" id="CHEBI:195366"/>
        <dbReference type="EC" id="2.1.2.9"/>
    </reaction>
</comment>
<feature type="region of interest" description="Disordered" evidence="9">
    <location>
        <begin position="318"/>
        <end position="337"/>
    </location>
</feature>
<accession>A0ABU1H050</accession>
<dbReference type="PANTHER" id="PTHR11138:SF5">
    <property type="entry name" value="METHIONYL-TRNA FORMYLTRANSFERASE, MITOCHONDRIAL"/>
    <property type="match status" value="1"/>
</dbReference>
<evidence type="ECO:0000256" key="5">
    <source>
        <dbReference type="ARBA" id="ARBA00022679"/>
    </source>
</evidence>
<dbReference type="InterPro" id="IPR037022">
    <property type="entry name" value="Formyl_trans_C_sf"/>
</dbReference>
<dbReference type="SUPFAM" id="SSF53328">
    <property type="entry name" value="Formyltransferase"/>
    <property type="match status" value="1"/>
</dbReference>
<comment type="function">
    <text evidence="1 8">Attaches a formyl group to the free amino group of methionyl-tRNA(fMet). The formyl group appears to play a dual role in the initiator identity of N-formylmethionyl-tRNA by promoting its recognition by IF2 and preventing the misappropriation of this tRNA by the elongation apparatus.</text>
</comment>
<dbReference type="InterPro" id="IPR005794">
    <property type="entry name" value="Fmt"/>
</dbReference>
<dbReference type="InterPro" id="IPR011034">
    <property type="entry name" value="Formyl_transferase-like_C_sf"/>
</dbReference>
<evidence type="ECO:0000256" key="4">
    <source>
        <dbReference type="ARBA" id="ARBA00016014"/>
    </source>
</evidence>
<dbReference type="Proteomes" id="UP001254564">
    <property type="component" value="Unassembled WGS sequence"/>
</dbReference>
<dbReference type="Pfam" id="PF00551">
    <property type="entry name" value="Formyl_trans_N"/>
    <property type="match status" value="1"/>
</dbReference>
<keyword evidence="5 8" id="KW-0808">Transferase</keyword>